<dbReference type="Proteomes" id="UP000189935">
    <property type="component" value="Chromosome I"/>
</dbReference>
<organism evidence="3 4">
    <name type="scientific">Bradyrhizobium lablabi</name>
    <dbReference type="NCBI Taxonomy" id="722472"/>
    <lineage>
        <taxon>Bacteria</taxon>
        <taxon>Pseudomonadati</taxon>
        <taxon>Pseudomonadota</taxon>
        <taxon>Alphaproteobacteria</taxon>
        <taxon>Hyphomicrobiales</taxon>
        <taxon>Nitrobacteraceae</taxon>
        <taxon>Bradyrhizobium</taxon>
    </lineage>
</organism>
<accession>A0A1M6Z3J6</accession>
<dbReference type="EMBL" id="LT670844">
    <property type="protein sequence ID" value="SHL24859.1"/>
    <property type="molecule type" value="Genomic_DNA"/>
</dbReference>
<reference evidence="3 4" key="1">
    <citation type="submission" date="2016-11" db="EMBL/GenBank/DDBJ databases">
        <authorList>
            <person name="Jaros S."/>
            <person name="Januszkiewicz K."/>
            <person name="Wedrychowicz H."/>
        </authorList>
    </citation>
    <scope>NUCLEOTIDE SEQUENCE [LARGE SCALE GENOMIC DNA]</scope>
    <source>
        <strain evidence="3 4">GAS499</strain>
    </source>
</reference>
<evidence type="ECO:0000313" key="3">
    <source>
        <dbReference type="EMBL" id="SHL24859.1"/>
    </source>
</evidence>
<protein>
    <submittedName>
        <fullName evidence="3">Uncharacterized protein</fullName>
    </submittedName>
</protein>
<keyword evidence="2" id="KW-0732">Signal</keyword>
<dbReference type="AlphaFoldDB" id="A0A1M6Z3J6"/>
<proteinExistence type="predicted"/>
<feature type="chain" id="PRO_5009923115" evidence="2">
    <location>
        <begin position="20"/>
        <end position="114"/>
    </location>
</feature>
<name>A0A1M6Z3J6_9BRAD</name>
<evidence type="ECO:0000313" key="4">
    <source>
        <dbReference type="Proteomes" id="UP000189935"/>
    </source>
</evidence>
<sequence length="114" mass="12005">MRKFILISVLVLASATAQAGQSRSLIVAANDTPNSGERIESAQPEPAKADVAPDASKPVTDAAKPVTEVSKPATEVAKPLKAAASKPTHKSYDRNYASEEARARSIAARYGVSW</sequence>
<dbReference type="RefSeq" id="WP_079542762.1">
    <property type="nucleotide sequence ID" value="NZ_LT670844.1"/>
</dbReference>
<evidence type="ECO:0000256" key="1">
    <source>
        <dbReference type="SAM" id="MobiDB-lite"/>
    </source>
</evidence>
<feature type="region of interest" description="Disordered" evidence="1">
    <location>
        <begin position="31"/>
        <end position="96"/>
    </location>
</feature>
<gene>
    <name evidence="3" type="ORF">SAMN05444159_5422</name>
</gene>
<evidence type="ECO:0000256" key="2">
    <source>
        <dbReference type="SAM" id="SignalP"/>
    </source>
</evidence>
<feature type="signal peptide" evidence="2">
    <location>
        <begin position="1"/>
        <end position="19"/>
    </location>
</feature>